<gene>
    <name evidence="3" type="ORF">Airi02_096660</name>
</gene>
<sequence length="251" mass="26300">MPEQVALVTGASRGIGAATARRLARDGMAVAINSHPEERMVAAADRVAAAIRDDGGTAAVYVADIGEAGAVDAMFDRCEEELGRVGVLVTNAAVTRRTEWTDLTEADWDRILGVNLTGAWLCARRAFGESPAEGGAIVTVSSVLARIGAADSVPYATTKAGLLGFTRSMARALGPAGVRVNSVMPGAIRTEEELEAYPDQEAMERQALSRQALQRRGLAEDIANVVSFLAGPDSAFMTGQTVCVDGGWVLH</sequence>
<protein>
    <submittedName>
        <fullName evidence="3">Beta-ketoacyl-ACP reductase</fullName>
    </submittedName>
</protein>
<evidence type="ECO:0000313" key="4">
    <source>
        <dbReference type="Proteomes" id="UP001165074"/>
    </source>
</evidence>
<dbReference type="PANTHER" id="PTHR42760">
    <property type="entry name" value="SHORT-CHAIN DEHYDROGENASES/REDUCTASES FAMILY MEMBER"/>
    <property type="match status" value="1"/>
</dbReference>
<dbReference type="InterPro" id="IPR020904">
    <property type="entry name" value="Sc_DH/Rdtase_CS"/>
</dbReference>
<evidence type="ECO:0000256" key="1">
    <source>
        <dbReference type="ARBA" id="ARBA00006484"/>
    </source>
</evidence>
<dbReference type="Gene3D" id="3.40.50.720">
    <property type="entry name" value="NAD(P)-binding Rossmann-like Domain"/>
    <property type="match status" value="1"/>
</dbReference>
<dbReference type="PRINTS" id="PR00080">
    <property type="entry name" value="SDRFAMILY"/>
</dbReference>
<dbReference type="InterPro" id="IPR036291">
    <property type="entry name" value="NAD(P)-bd_dom_sf"/>
</dbReference>
<dbReference type="PRINTS" id="PR00081">
    <property type="entry name" value="GDHRDH"/>
</dbReference>
<dbReference type="EMBL" id="BSTK01000022">
    <property type="protein sequence ID" value="GLY91738.1"/>
    <property type="molecule type" value="Genomic_DNA"/>
</dbReference>
<dbReference type="PANTHER" id="PTHR42760:SF133">
    <property type="entry name" value="3-OXOACYL-[ACYL-CARRIER-PROTEIN] REDUCTASE"/>
    <property type="match status" value="1"/>
</dbReference>
<dbReference type="GO" id="GO:0016616">
    <property type="term" value="F:oxidoreductase activity, acting on the CH-OH group of donors, NAD or NADP as acceptor"/>
    <property type="evidence" value="ECO:0007669"/>
    <property type="project" value="TreeGrafter"/>
</dbReference>
<dbReference type="AlphaFoldDB" id="A0A9W6SDS0"/>
<evidence type="ECO:0000256" key="2">
    <source>
        <dbReference type="ARBA" id="ARBA00023002"/>
    </source>
</evidence>
<comment type="caution">
    <text evidence="3">The sequence shown here is derived from an EMBL/GenBank/DDBJ whole genome shotgun (WGS) entry which is preliminary data.</text>
</comment>
<accession>A0A9W6SDS0</accession>
<dbReference type="FunFam" id="3.40.50.720:FF:000084">
    <property type="entry name" value="Short-chain dehydrogenase reductase"/>
    <property type="match status" value="1"/>
</dbReference>
<name>A0A9W6SDS0_9ACTN</name>
<dbReference type="RefSeq" id="WP_285583535.1">
    <property type="nucleotide sequence ID" value="NZ_BSTK01000022.1"/>
</dbReference>
<dbReference type="Proteomes" id="UP001165074">
    <property type="component" value="Unassembled WGS sequence"/>
</dbReference>
<dbReference type="InterPro" id="IPR002347">
    <property type="entry name" value="SDR_fam"/>
</dbReference>
<comment type="similarity">
    <text evidence="1">Belongs to the short-chain dehydrogenases/reductases (SDR) family.</text>
</comment>
<keyword evidence="2" id="KW-0560">Oxidoreductase</keyword>
<keyword evidence="4" id="KW-1185">Reference proteome</keyword>
<evidence type="ECO:0000313" key="3">
    <source>
        <dbReference type="EMBL" id="GLY91738.1"/>
    </source>
</evidence>
<reference evidence="3" key="1">
    <citation type="submission" date="2023-03" db="EMBL/GenBank/DDBJ databases">
        <title>Actinoallomurus iriomotensis NBRC 103684.</title>
        <authorList>
            <person name="Ichikawa N."/>
            <person name="Sato H."/>
            <person name="Tonouchi N."/>
        </authorList>
    </citation>
    <scope>NUCLEOTIDE SEQUENCE</scope>
    <source>
        <strain evidence="3">NBRC 103684</strain>
    </source>
</reference>
<dbReference type="PROSITE" id="PS00061">
    <property type="entry name" value="ADH_SHORT"/>
    <property type="match status" value="1"/>
</dbReference>
<dbReference type="SUPFAM" id="SSF51735">
    <property type="entry name" value="NAD(P)-binding Rossmann-fold domains"/>
    <property type="match status" value="1"/>
</dbReference>
<organism evidence="3 4">
    <name type="scientific">Actinoallomurus iriomotensis</name>
    <dbReference type="NCBI Taxonomy" id="478107"/>
    <lineage>
        <taxon>Bacteria</taxon>
        <taxon>Bacillati</taxon>
        <taxon>Actinomycetota</taxon>
        <taxon>Actinomycetes</taxon>
        <taxon>Streptosporangiales</taxon>
        <taxon>Thermomonosporaceae</taxon>
        <taxon>Actinoallomurus</taxon>
    </lineage>
</organism>
<proteinExistence type="inferred from homology"/>
<dbReference type="Pfam" id="PF13561">
    <property type="entry name" value="adh_short_C2"/>
    <property type="match status" value="1"/>
</dbReference>